<evidence type="ECO:0008006" key="5">
    <source>
        <dbReference type="Google" id="ProtNLM"/>
    </source>
</evidence>
<keyword evidence="2" id="KW-0812">Transmembrane</keyword>
<dbReference type="RefSeq" id="WP_090646999.1">
    <property type="nucleotide sequence ID" value="NZ_CBCRYE010000006.1"/>
</dbReference>
<evidence type="ECO:0000256" key="2">
    <source>
        <dbReference type="SAM" id="Phobius"/>
    </source>
</evidence>
<feature type="region of interest" description="Disordered" evidence="1">
    <location>
        <begin position="1"/>
        <end position="28"/>
    </location>
</feature>
<keyword evidence="2" id="KW-0472">Membrane</keyword>
<dbReference type="Proteomes" id="UP000199150">
    <property type="component" value="Unassembled WGS sequence"/>
</dbReference>
<dbReference type="PANTHER" id="PTHR30105">
    <property type="entry name" value="UNCHARACTERIZED YIBQ-RELATED"/>
    <property type="match status" value="1"/>
</dbReference>
<dbReference type="PANTHER" id="PTHR30105:SF2">
    <property type="entry name" value="DIVERGENT POLYSACCHARIDE DEACETYLASE SUPERFAMILY"/>
    <property type="match status" value="1"/>
</dbReference>
<dbReference type="GO" id="GO:0005975">
    <property type="term" value="P:carbohydrate metabolic process"/>
    <property type="evidence" value="ECO:0007669"/>
    <property type="project" value="InterPro"/>
</dbReference>
<proteinExistence type="predicted"/>
<evidence type="ECO:0000313" key="4">
    <source>
        <dbReference type="Proteomes" id="UP000199150"/>
    </source>
</evidence>
<accession>A0A1G4RIC2</accession>
<dbReference type="EMBL" id="FMTS01000002">
    <property type="protein sequence ID" value="SCW56516.1"/>
    <property type="molecule type" value="Genomic_DNA"/>
</dbReference>
<dbReference type="Pfam" id="PF04748">
    <property type="entry name" value="Polysacc_deac_2"/>
    <property type="match status" value="1"/>
</dbReference>
<protein>
    <recommendedName>
        <fullName evidence="5">Divergent polysaccharide deacetylase</fullName>
    </recommendedName>
</protein>
<dbReference type="InterPro" id="IPR006837">
    <property type="entry name" value="Divergent_DAC"/>
</dbReference>
<organism evidence="3 4">
    <name type="scientific">Asticcacaulis taihuensis</name>
    <dbReference type="NCBI Taxonomy" id="260084"/>
    <lineage>
        <taxon>Bacteria</taxon>
        <taxon>Pseudomonadati</taxon>
        <taxon>Pseudomonadota</taxon>
        <taxon>Alphaproteobacteria</taxon>
        <taxon>Caulobacterales</taxon>
        <taxon>Caulobacteraceae</taxon>
        <taxon>Asticcacaulis</taxon>
    </lineage>
</organism>
<sequence length="410" mass="42719">MFAKPKPSSDLPGRPRFDPPRGARPHMRELPKIWAGRIVETFKKPYVAPVSALAVFAIAAFAFLNLAGDPDAASPSVRINLAKDKAQVASAHAATGDSQAGMQSFTLDSLGLFGDASADTFTDPDASPVQGTAVITLPGDDAAGTMPAPKFTVSPLPPAPIAGLTQTTDNGPLPIIAPNGQTPASAYARPFKGDGRPMVALVVGGLGLNPATTKQAIEQLPPQVTLSFVPYVSGLQGWIDQARAAGHEVMIEVPMQPTNYPDNDPGPQTLLANARTDDLIGHLNWALSRASGYFAVSNYQGGAFFKDKAGTTVFLQNLKNRGVSFIDDGQARGLAGAWGRASADRIIDNQINSTAIFAQLGGLEATAKSRGSALGTGFAYPVTLAVALKWTQGLDAKGIQLAPASAMTHQ</sequence>
<keyword evidence="2" id="KW-1133">Transmembrane helix</keyword>
<dbReference type="STRING" id="260084.SAMN02927928_1955"/>
<dbReference type="SUPFAM" id="SSF88713">
    <property type="entry name" value="Glycoside hydrolase/deacetylase"/>
    <property type="match status" value="1"/>
</dbReference>
<evidence type="ECO:0000256" key="1">
    <source>
        <dbReference type="SAM" id="MobiDB-lite"/>
    </source>
</evidence>
<dbReference type="OrthoDB" id="9784811at2"/>
<dbReference type="CDD" id="cd10936">
    <property type="entry name" value="CE4_DAC2"/>
    <property type="match status" value="1"/>
</dbReference>
<reference evidence="4" key="1">
    <citation type="submission" date="2016-10" db="EMBL/GenBank/DDBJ databases">
        <authorList>
            <person name="Varghese N."/>
            <person name="Submissions S."/>
        </authorList>
    </citation>
    <scope>NUCLEOTIDE SEQUENCE [LARGE SCALE GENOMIC DNA]</scope>
    <source>
        <strain evidence="4">CGMCC 1.3431</strain>
    </source>
</reference>
<name>A0A1G4RIC2_9CAUL</name>
<gene>
    <name evidence="3" type="ORF">SAMN02927928_1955</name>
</gene>
<dbReference type="Gene3D" id="3.20.20.370">
    <property type="entry name" value="Glycoside hydrolase/deacetylase"/>
    <property type="match status" value="1"/>
</dbReference>
<feature type="compositionally biased region" description="Basic and acidic residues" evidence="1">
    <location>
        <begin position="13"/>
        <end position="28"/>
    </location>
</feature>
<keyword evidence="4" id="KW-1185">Reference proteome</keyword>
<dbReference type="AlphaFoldDB" id="A0A1G4RIC2"/>
<feature type="transmembrane region" description="Helical" evidence="2">
    <location>
        <begin position="46"/>
        <end position="68"/>
    </location>
</feature>
<dbReference type="InterPro" id="IPR011330">
    <property type="entry name" value="Glyco_hydro/deAcase_b/a-brl"/>
</dbReference>
<evidence type="ECO:0000313" key="3">
    <source>
        <dbReference type="EMBL" id="SCW56516.1"/>
    </source>
</evidence>